<evidence type="ECO:0000256" key="1">
    <source>
        <dbReference type="ARBA" id="ARBA00004141"/>
    </source>
</evidence>
<sequence>MATGGGDVIGDVVTWLTDPSHWTDTRFDTGIITQLLAHVRFCAMALLIALAIALPLGLFIGHTDRGRWLVAAANALRALPTVGVLVLLTVIISPQFQGRTDTGFLIPTVIVLVLLAVPPILANTFAGVQNVDPGVRDAASGMGMTGSQVLFRVELPISLPLIFSGVRSAALQLIATATVASYLPLGGLGRFIYDGLAQQDYPQMIGGGVLVAALALLTDLVLATVQRYVVSRGITGRYANERTAVPDSRLAVLPEAEVARG</sequence>
<dbReference type="GO" id="GO:0055085">
    <property type="term" value="P:transmembrane transport"/>
    <property type="evidence" value="ECO:0007669"/>
    <property type="project" value="InterPro"/>
</dbReference>
<organism evidence="8">
    <name type="scientific">freshwater metagenome</name>
    <dbReference type="NCBI Taxonomy" id="449393"/>
    <lineage>
        <taxon>unclassified sequences</taxon>
        <taxon>metagenomes</taxon>
        <taxon>ecological metagenomes</taxon>
    </lineage>
</organism>
<accession>A0A6J7GFI9</accession>
<dbReference type="GO" id="GO:0016020">
    <property type="term" value="C:membrane"/>
    <property type="evidence" value="ECO:0007669"/>
    <property type="project" value="UniProtKB-SubCell"/>
</dbReference>
<dbReference type="Gene3D" id="1.10.3720.10">
    <property type="entry name" value="MetI-like"/>
    <property type="match status" value="1"/>
</dbReference>
<keyword evidence="2" id="KW-0813">Transport</keyword>
<gene>
    <name evidence="8" type="ORF">UFOPK3564_00739</name>
</gene>
<evidence type="ECO:0000256" key="2">
    <source>
        <dbReference type="ARBA" id="ARBA00022448"/>
    </source>
</evidence>
<evidence type="ECO:0000256" key="3">
    <source>
        <dbReference type="ARBA" id="ARBA00022692"/>
    </source>
</evidence>
<protein>
    <submittedName>
        <fullName evidence="8">Unannotated protein</fullName>
    </submittedName>
</protein>
<feature type="transmembrane region" description="Helical" evidence="6">
    <location>
        <begin position="68"/>
        <end position="92"/>
    </location>
</feature>
<evidence type="ECO:0000313" key="8">
    <source>
        <dbReference type="EMBL" id="CAB4903725.1"/>
    </source>
</evidence>
<name>A0A6J7GFI9_9ZZZZ</name>
<keyword evidence="4 6" id="KW-1133">Transmembrane helix</keyword>
<dbReference type="InterPro" id="IPR035906">
    <property type="entry name" value="MetI-like_sf"/>
</dbReference>
<keyword evidence="3 6" id="KW-0812">Transmembrane</keyword>
<comment type="subcellular location">
    <subcellularLocation>
        <location evidence="1">Membrane</location>
        <topology evidence="1">Multi-pass membrane protein</topology>
    </subcellularLocation>
</comment>
<evidence type="ECO:0000256" key="5">
    <source>
        <dbReference type="ARBA" id="ARBA00023136"/>
    </source>
</evidence>
<feature type="transmembrane region" description="Helical" evidence="6">
    <location>
        <begin position="205"/>
        <end position="225"/>
    </location>
</feature>
<dbReference type="CDD" id="cd06261">
    <property type="entry name" value="TM_PBP2"/>
    <property type="match status" value="1"/>
</dbReference>
<dbReference type="InterPro" id="IPR051204">
    <property type="entry name" value="ABC_transp_perm/SBD"/>
</dbReference>
<dbReference type="Pfam" id="PF00528">
    <property type="entry name" value="BPD_transp_1"/>
    <property type="match status" value="1"/>
</dbReference>
<feature type="transmembrane region" description="Helical" evidence="6">
    <location>
        <begin position="173"/>
        <end position="193"/>
    </location>
</feature>
<proteinExistence type="predicted"/>
<dbReference type="PANTHER" id="PTHR30177:SF33">
    <property type="entry name" value="POSSIBLE OSMOPROTECTANT (GLYCINE BETAINE_CARNITINE_CHOLINE_L-PROLINE) TRANSPORT INTEGRAL MEMBRANE PROTEIN ABC TRANSPORTER PROZ"/>
    <property type="match status" value="1"/>
</dbReference>
<feature type="transmembrane region" description="Helical" evidence="6">
    <location>
        <begin position="41"/>
        <end position="62"/>
    </location>
</feature>
<dbReference type="SUPFAM" id="SSF161098">
    <property type="entry name" value="MetI-like"/>
    <property type="match status" value="1"/>
</dbReference>
<reference evidence="8" key="1">
    <citation type="submission" date="2020-05" db="EMBL/GenBank/DDBJ databases">
        <authorList>
            <person name="Chiriac C."/>
            <person name="Salcher M."/>
            <person name="Ghai R."/>
            <person name="Kavagutti S V."/>
        </authorList>
    </citation>
    <scope>NUCLEOTIDE SEQUENCE</scope>
</reference>
<feature type="transmembrane region" description="Helical" evidence="6">
    <location>
        <begin position="104"/>
        <end position="129"/>
    </location>
</feature>
<dbReference type="EMBL" id="CAFBMK010000028">
    <property type="protein sequence ID" value="CAB4903725.1"/>
    <property type="molecule type" value="Genomic_DNA"/>
</dbReference>
<evidence type="ECO:0000256" key="4">
    <source>
        <dbReference type="ARBA" id="ARBA00022989"/>
    </source>
</evidence>
<dbReference type="InterPro" id="IPR000515">
    <property type="entry name" value="MetI-like"/>
</dbReference>
<dbReference type="PANTHER" id="PTHR30177">
    <property type="entry name" value="GLYCINE BETAINE/L-PROLINE TRANSPORT SYSTEM PERMEASE PROTEIN PROW"/>
    <property type="match status" value="1"/>
</dbReference>
<dbReference type="AlphaFoldDB" id="A0A6J7GFI9"/>
<evidence type="ECO:0000259" key="7">
    <source>
        <dbReference type="PROSITE" id="PS50928"/>
    </source>
</evidence>
<evidence type="ECO:0000256" key="6">
    <source>
        <dbReference type="SAM" id="Phobius"/>
    </source>
</evidence>
<dbReference type="GO" id="GO:0031460">
    <property type="term" value="P:glycine betaine transport"/>
    <property type="evidence" value="ECO:0007669"/>
    <property type="project" value="TreeGrafter"/>
</dbReference>
<feature type="domain" description="ABC transmembrane type-1" evidence="7">
    <location>
        <begin position="35"/>
        <end position="222"/>
    </location>
</feature>
<dbReference type="PROSITE" id="PS50928">
    <property type="entry name" value="ABC_TM1"/>
    <property type="match status" value="1"/>
</dbReference>
<keyword evidence="5 6" id="KW-0472">Membrane</keyword>